<organism evidence="1">
    <name type="scientific">Archaeoglobus fulgidus</name>
    <dbReference type="NCBI Taxonomy" id="2234"/>
    <lineage>
        <taxon>Archaea</taxon>
        <taxon>Methanobacteriati</taxon>
        <taxon>Methanobacteriota</taxon>
        <taxon>Archaeoglobi</taxon>
        <taxon>Archaeoglobales</taxon>
        <taxon>Archaeoglobaceae</taxon>
        <taxon>Archaeoglobus</taxon>
    </lineage>
</organism>
<dbReference type="AlphaFoldDB" id="A0A7C3RE70"/>
<accession>A0A7C3RE70</accession>
<evidence type="ECO:0008006" key="2">
    <source>
        <dbReference type="Google" id="ProtNLM"/>
    </source>
</evidence>
<comment type="caution">
    <text evidence="1">The sequence shown here is derived from an EMBL/GenBank/DDBJ whole genome shotgun (WGS) entry which is preliminary data.</text>
</comment>
<dbReference type="EMBL" id="DTLB01000046">
    <property type="protein sequence ID" value="HFW32860.1"/>
    <property type="molecule type" value="Genomic_DNA"/>
</dbReference>
<evidence type="ECO:0000313" key="1">
    <source>
        <dbReference type="EMBL" id="HFW32860.1"/>
    </source>
</evidence>
<sequence length="190" mass="22024">MERKIRDLQLAEKVEKIAEKDVELAERVVKSLEDREARIFGLIALYNLTYNPEYLKSAVEAAETDDDLLLIVERSKIPLPEIAEMISSPYRRDIAYCTILEKTGDMNFSAKISDARLLSASLKRLAVKKIYPENLRIARMIPEPYYRAVALMELAEKENVDLREEIASAIAQVKNFTMRRRLEELLKKKY</sequence>
<proteinExistence type="predicted"/>
<name>A0A7C3RE70_ARCFL</name>
<reference evidence="1" key="1">
    <citation type="journal article" date="2020" name="mSystems">
        <title>Genome- and Community-Level Interaction Insights into Carbon Utilization and Element Cycling Functions of Hydrothermarchaeota in Hydrothermal Sediment.</title>
        <authorList>
            <person name="Zhou Z."/>
            <person name="Liu Y."/>
            <person name="Xu W."/>
            <person name="Pan J."/>
            <person name="Luo Z.H."/>
            <person name="Li M."/>
        </authorList>
    </citation>
    <scope>NUCLEOTIDE SEQUENCE [LARGE SCALE GENOMIC DNA]</scope>
    <source>
        <strain evidence="1">SpSt-87</strain>
    </source>
</reference>
<protein>
    <recommendedName>
        <fullName evidence="2">HEAT repeat domain-containing protein</fullName>
    </recommendedName>
</protein>
<gene>
    <name evidence="1" type="ORF">ENW66_07950</name>
</gene>